<dbReference type="EMBL" id="JAOBTW010000014">
    <property type="protein sequence ID" value="MDZ7283014.1"/>
    <property type="molecule type" value="Genomic_DNA"/>
</dbReference>
<gene>
    <name evidence="1" type="ORF">N4G62_13365</name>
</gene>
<comment type="caution">
    <text evidence="1">The sequence shown here is derived from an EMBL/GenBank/DDBJ whole genome shotgun (WGS) entry which is preliminary data.</text>
</comment>
<evidence type="ECO:0000313" key="1">
    <source>
        <dbReference type="EMBL" id="MDZ7283014.1"/>
    </source>
</evidence>
<reference evidence="2" key="1">
    <citation type="submission" date="2023-07" db="EMBL/GenBank/DDBJ databases">
        <title>Whole genome sequence analysis of rice epiphytic Sphingomonas sanguinis OsEp_Plm_15B2.</title>
        <authorList>
            <person name="Sahu K.P."/>
            <person name="Asharani P."/>
            <person name="Reddy B."/>
            <person name="Kumar A."/>
        </authorList>
    </citation>
    <scope>NUCLEOTIDE SEQUENCE [LARGE SCALE GENOMIC DNA]</scope>
    <source>
        <strain evidence="2">OsEp_Plm_15B2</strain>
    </source>
</reference>
<accession>A0ABU5LSU6</accession>
<dbReference type="RefSeq" id="WP_322539819.1">
    <property type="nucleotide sequence ID" value="NZ_JAOBTW010000014.1"/>
</dbReference>
<dbReference type="Proteomes" id="UP001292182">
    <property type="component" value="Unassembled WGS sequence"/>
</dbReference>
<sequence length="114" mass="12949">MSEVVSISSVAQGSWISCGLRAIGQPAAEGCVKGEAYKEMFYLTGKRIPLNIEFNSSPYRNYKIMVLILAFDCFRRLHQCWHNVVKETMRTLEDRPMLRKAPLVATIFSHVAPQ</sequence>
<evidence type="ECO:0000313" key="2">
    <source>
        <dbReference type="Proteomes" id="UP001292182"/>
    </source>
</evidence>
<protein>
    <submittedName>
        <fullName evidence="1">Uncharacterized protein</fullName>
    </submittedName>
</protein>
<name>A0ABU5LSU6_9SPHN</name>
<proteinExistence type="predicted"/>
<keyword evidence="2" id="KW-1185">Reference proteome</keyword>
<organism evidence="1 2">
    <name type="scientific">Sphingomonas sanguinis</name>
    <dbReference type="NCBI Taxonomy" id="33051"/>
    <lineage>
        <taxon>Bacteria</taxon>
        <taxon>Pseudomonadati</taxon>
        <taxon>Pseudomonadota</taxon>
        <taxon>Alphaproteobacteria</taxon>
        <taxon>Sphingomonadales</taxon>
        <taxon>Sphingomonadaceae</taxon>
        <taxon>Sphingomonas</taxon>
    </lineage>
</organism>